<name>A0A4U5LWJ7_STECR</name>
<keyword evidence="3" id="KW-1185">Reference proteome</keyword>
<dbReference type="AlphaFoldDB" id="A0A4U5LWJ7"/>
<comment type="caution">
    <text evidence="2">The sequence shown here is derived from an EMBL/GenBank/DDBJ whole genome shotgun (WGS) entry which is preliminary data.</text>
</comment>
<feature type="compositionally biased region" description="Polar residues" evidence="1">
    <location>
        <begin position="18"/>
        <end position="27"/>
    </location>
</feature>
<sequence>MTRAPEPPMRASLERRQTAGNPQRTATKTLRETIWESLDGRKQATVHFPPVNKRLLATPNATPGLLPDRLSNVTTMNISLLILSRFFLVPAPSLHSEQTESIYTRALQRIIEKNKIWTLLATN</sequence>
<accession>A0A4U5LWJ7</accession>
<dbReference type="Proteomes" id="UP000298663">
    <property type="component" value="Unassembled WGS sequence"/>
</dbReference>
<organism evidence="2 3">
    <name type="scientific">Steinernema carpocapsae</name>
    <name type="common">Entomopathogenic nematode</name>
    <dbReference type="NCBI Taxonomy" id="34508"/>
    <lineage>
        <taxon>Eukaryota</taxon>
        <taxon>Metazoa</taxon>
        <taxon>Ecdysozoa</taxon>
        <taxon>Nematoda</taxon>
        <taxon>Chromadorea</taxon>
        <taxon>Rhabditida</taxon>
        <taxon>Tylenchina</taxon>
        <taxon>Panagrolaimomorpha</taxon>
        <taxon>Strongyloidoidea</taxon>
        <taxon>Steinernematidae</taxon>
        <taxon>Steinernema</taxon>
    </lineage>
</organism>
<reference evidence="2 3" key="1">
    <citation type="journal article" date="2015" name="Genome Biol.">
        <title>Comparative genomics of Steinernema reveals deeply conserved gene regulatory networks.</title>
        <authorList>
            <person name="Dillman A.R."/>
            <person name="Macchietto M."/>
            <person name="Porter C.F."/>
            <person name="Rogers A."/>
            <person name="Williams B."/>
            <person name="Antoshechkin I."/>
            <person name="Lee M.M."/>
            <person name="Goodwin Z."/>
            <person name="Lu X."/>
            <person name="Lewis E.E."/>
            <person name="Goodrich-Blair H."/>
            <person name="Stock S.P."/>
            <person name="Adams B.J."/>
            <person name="Sternberg P.W."/>
            <person name="Mortazavi A."/>
        </authorList>
    </citation>
    <scope>NUCLEOTIDE SEQUENCE [LARGE SCALE GENOMIC DNA]</scope>
    <source>
        <strain evidence="2 3">ALL</strain>
    </source>
</reference>
<reference evidence="2 3" key="2">
    <citation type="journal article" date="2019" name="G3 (Bethesda)">
        <title>Hybrid Assembly of the Genome of the Entomopathogenic Nematode Steinernema carpocapsae Identifies the X-Chromosome.</title>
        <authorList>
            <person name="Serra L."/>
            <person name="Macchietto M."/>
            <person name="Macias-Munoz A."/>
            <person name="McGill C.J."/>
            <person name="Rodriguez I.M."/>
            <person name="Rodriguez B."/>
            <person name="Murad R."/>
            <person name="Mortazavi A."/>
        </authorList>
    </citation>
    <scope>NUCLEOTIDE SEQUENCE [LARGE SCALE GENOMIC DNA]</scope>
    <source>
        <strain evidence="2 3">ALL</strain>
    </source>
</reference>
<feature type="region of interest" description="Disordered" evidence="1">
    <location>
        <begin position="1"/>
        <end position="27"/>
    </location>
</feature>
<evidence type="ECO:0000313" key="3">
    <source>
        <dbReference type="Proteomes" id="UP000298663"/>
    </source>
</evidence>
<evidence type="ECO:0000313" key="2">
    <source>
        <dbReference type="EMBL" id="TKR60566.1"/>
    </source>
</evidence>
<gene>
    <name evidence="2" type="ORF">L596_027795</name>
</gene>
<dbReference type="EMBL" id="AZBU02000011">
    <property type="protein sequence ID" value="TKR60566.1"/>
    <property type="molecule type" value="Genomic_DNA"/>
</dbReference>
<evidence type="ECO:0000256" key="1">
    <source>
        <dbReference type="SAM" id="MobiDB-lite"/>
    </source>
</evidence>
<proteinExistence type="predicted"/>
<protein>
    <submittedName>
        <fullName evidence="2">Uncharacterized protein</fullName>
    </submittedName>
</protein>